<keyword evidence="2" id="KW-1185">Reference proteome</keyword>
<reference evidence="1" key="1">
    <citation type="submission" date="2020-08" db="EMBL/GenBank/DDBJ databases">
        <authorList>
            <person name="Cejkova D."/>
            <person name="Kubasova T."/>
            <person name="Jahodarova E."/>
            <person name="Rychlik I."/>
        </authorList>
    </citation>
    <scope>NUCLEOTIDE SEQUENCE</scope>
    <source>
        <strain evidence="1">An559</strain>
    </source>
</reference>
<proteinExistence type="predicted"/>
<dbReference type="EMBL" id="JACJKY010000003">
    <property type="protein sequence ID" value="MBM6920093.1"/>
    <property type="molecule type" value="Genomic_DNA"/>
</dbReference>
<evidence type="ECO:0000313" key="2">
    <source>
        <dbReference type="Proteomes" id="UP000774750"/>
    </source>
</evidence>
<gene>
    <name evidence="1" type="ORF">H6A12_02815</name>
</gene>
<dbReference type="AlphaFoldDB" id="A0A938X521"/>
<dbReference type="Proteomes" id="UP000774750">
    <property type="component" value="Unassembled WGS sequence"/>
</dbReference>
<name>A0A938X521_9FIRM</name>
<evidence type="ECO:0000313" key="1">
    <source>
        <dbReference type="EMBL" id="MBM6920093.1"/>
    </source>
</evidence>
<organism evidence="1 2">
    <name type="scientific">Merdimmobilis hominis</name>
    <dbReference type="NCBI Taxonomy" id="2897707"/>
    <lineage>
        <taxon>Bacteria</taxon>
        <taxon>Bacillati</taxon>
        <taxon>Bacillota</taxon>
        <taxon>Clostridia</taxon>
        <taxon>Eubacteriales</taxon>
        <taxon>Oscillospiraceae</taxon>
        <taxon>Merdimmobilis</taxon>
    </lineage>
</organism>
<sequence>MKEERHVIWSNYGLDYEDWRDDLEAEYPDLSENERISLMYEINGDYLDDERANLNVQLSQPILVVGDLGLWNGRRMGYKEIPSGNIRDCLYSDTDYSTWYVDRLGDLRCDAIHHDGTNFYLYRVYKDSASPSQIELLKEKLYRGIATRADITRVTRRLGDDIAKVYGFSIPRQRQAVAMER</sequence>
<reference evidence="1" key="2">
    <citation type="journal article" date="2021" name="Sci. Rep.">
        <title>The distribution of antibiotic resistance genes in chicken gut microbiota commensals.</title>
        <authorList>
            <person name="Juricova H."/>
            <person name="Matiasovicova J."/>
            <person name="Kubasova T."/>
            <person name="Cejkova D."/>
            <person name="Rychlik I."/>
        </authorList>
    </citation>
    <scope>NUCLEOTIDE SEQUENCE</scope>
    <source>
        <strain evidence="1">An559</strain>
    </source>
</reference>
<accession>A0A938X521</accession>
<dbReference type="RefSeq" id="WP_204444564.1">
    <property type="nucleotide sequence ID" value="NZ_JACJKY010000003.1"/>
</dbReference>
<protein>
    <submittedName>
        <fullName evidence="1">Uncharacterized protein</fullName>
    </submittedName>
</protein>
<comment type="caution">
    <text evidence="1">The sequence shown here is derived from an EMBL/GenBank/DDBJ whole genome shotgun (WGS) entry which is preliminary data.</text>
</comment>